<reference evidence="4 5" key="1">
    <citation type="journal article" date="2019" name="Nat. Microbiol.">
        <title>Mediterranean grassland soil C-N compound turnover is dependent on rainfall and depth, and is mediated by genomically divergent microorganisms.</title>
        <authorList>
            <person name="Diamond S."/>
            <person name="Andeer P.F."/>
            <person name="Li Z."/>
            <person name="Crits-Christoph A."/>
            <person name="Burstein D."/>
            <person name="Anantharaman K."/>
            <person name="Lane K.R."/>
            <person name="Thomas B.C."/>
            <person name="Pan C."/>
            <person name="Northen T.R."/>
            <person name="Banfield J.F."/>
        </authorList>
    </citation>
    <scope>NUCLEOTIDE SEQUENCE [LARGE SCALE GENOMIC DNA]</scope>
    <source>
        <strain evidence="4">NP_7</strain>
    </source>
</reference>
<gene>
    <name evidence="4" type="ORF">E6H04_03035</name>
</gene>
<dbReference type="SUPFAM" id="SSF51735">
    <property type="entry name" value="NAD(P)-binding Rossmann-fold domains"/>
    <property type="match status" value="1"/>
</dbReference>
<dbReference type="PANTHER" id="PTHR43818:SF11">
    <property type="entry name" value="BCDNA.GH03377"/>
    <property type="match status" value="1"/>
</dbReference>
<organism evidence="4 5">
    <name type="scientific">Candidatus Segetimicrobium genomatis</name>
    <dbReference type="NCBI Taxonomy" id="2569760"/>
    <lineage>
        <taxon>Bacteria</taxon>
        <taxon>Bacillati</taxon>
        <taxon>Candidatus Sysuimicrobiota</taxon>
        <taxon>Candidatus Sysuimicrobiia</taxon>
        <taxon>Candidatus Sysuimicrobiales</taxon>
        <taxon>Candidatus Segetimicrobiaceae</taxon>
        <taxon>Candidatus Segetimicrobium</taxon>
    </lineage>
</organism>
<evidence type="ECO:0000256" key="1">
    <source>
        <dbReference type="ARBA" id="ARBA00023002"/>
    </source>
</evidence>
<accession>A0A537JIR4</accession>
<dbReference type="SUPFAM" id="SSF55347">
    <property type="entry name" value="Glyceraldehyde-3-phosphate dehydrogenase-like, C-terminal domain"/>
    <property type="match status" value="1"/>
</dbReference>
<evidence type="ECO:0000313" key="4">
    <source>
        <dbReference type="EMBL" id="TMI83384.1"/>
    </source>
</evidence>
<comment type="caution">
    <text evidence="4">The sequence shown here is derived from an EMBL/GenBank/DDBJ whole genome shotgun (WGS) entry which is preliminary data.</text>
</comment>
<name>A0A537JIR4_9BACT</name>
<protein>
    <submittedName>
        <fullName evidence="4">Gfo/Idh/MocA family oxidoreductase</fullName>
    </submittedName>
</protein>
<keyword evidence="1" id="KW-0560">Oxidoreductase</keyword>
<dbReference type="InterPro" id="IPR050463">
    <property type="entry name" value="Gfo/Idh/MocA_oxidrdct_glycsds"/>
</dbReference>
<evidence type="ECO:0000259" key="2">
    <source>
        <dbReference type="Pfam" id="PF01408"/>
    </source>
</evidence>
<dbReference type="InterPro" id="IPR000683">
    <property type="entry name" value="Gfo/Idh/MocA-like_OxRdtase_N"/>
</dbReference>
<dbReference type="Pfam" id="PF22725">
    <property type="entry name" value="GFO_IDH_MocA_C3"/>
    <property type="match status" value="1"/>
</dbReference>
<dbReference type="GO" id="GO:0016491">
    <property type="term" value="F:oxidoreductase activity"/>
    <property type="evidence" value="ECO:0007669"/>
    <property type="project" value="UniProtKB-KW"/>
</dbReference>
<evidence type="ECO:0000313" key="5">
    <source>
        <dbReference type="Proteomes" id="UP000320048"/>
    </source>
</evidence>
<dbReference type="Gene3D" id="3.30.360.10">
    <property type="entry name" value="Dihydrodipicolinate Reductase, domain 2"/>
    <property type="match status" value="1"/>
</dbReference>
<dbReference type="GO" id="GO:0000166">
    <property type="term" value="F:nucleotide binding"/>
    <property type="evidence" value="ECO:0007669"/>
    <property type="project" value="InterPro"/>
</dbReference>
<dbReference type="EMBL" id="VBAO01000077">
    <property type="protein sequence ID" value="TMI83384.1"/>
    <property type="molecule type" value="Genomic_DNA"/>
</dbReference>
<dbReference type="Proteomes" id="UP000320048">
    <property type="component" value="Unassembled WGS sequence"/>
</dbReference>
<evidence type="ECO:0000259" key="3">
    <source>
        <dbReference type="Pfam" id="PF22725"/>
    </source>
</evidence>
<sequence>MRVKVGLIGAGGMGRRHLGALARDPRVEIAGVADTDEAAARAAADEFGGRPCRTVADLADLGVDAAYVTLPNAYHAAIALEAMDRGMHVFSEKPMATSLDAARRVAAGVRDSGCVYQMGFNRRFAPAYRYLKQEVAAGFVPLSANAKITDGDMLTPSWYINPALTGGFLYDCAVHMIDMVAWLVGPVRSVAALGRQSCYPDHDDIALLLRCEGERPVALTTCGHASWARPTERVELYGDHALLASEDMERARHTTREEP</sequence>
<feature type="domain" description="Gfo/Idh/MocA-like oxidoreductase N-terminal" evidence="2">
    <location>
        <begin position="3"/>
        <end position="120"/>
    </location>
</feature>
<dbReference type="InterPro" id="IPR036291">
    <property type="entry name" value="NAD(P)-bd_dom_sf"/>
</dbReference>
<dbReference type="AlphaFoldDB" id="A0A537JIR4"/>
<dbReference type="PANTHER" id="PTHR43818">
    <property type="entry name" value="BCDNA.GH03377"/>
    <property type="match status" value="1"/>
</dbReference>
<dbReference type="Gene3D" id="3.40.50.720">
    <property type="entry name" value="NAD(P)-binding Rossmann-like Domain"/>
    <property type="match status" value="1"/>
</dbReference>
<dbReference type="InterPro" id="IPR055170">
    <property type="entry name" value="GFO_IDH_MocA-like_dom"/>
</dbReference>
<feature type="domain" description="GFO/IDH/MocA-like oxidoreductase" evidence="3">
    <location>
        <begin position="147"/>
        <end position="241"/>
    </location>
</feature>
<dbReference type="Pfam" id="PF01408">
    <property type="entry name" value="GFO_IDH_MocA"/>
    <property type="match status" value="1"/>
</dbReference>
<proteinExistence type="predicted"/>